<comment type="caution">
    <text evidence="2">The sequence shown here is derived from an EMBL/GenBank/DDBJ whole genome shotgun (WGS) entry which is preliminary data.</text>
</comment>
<dbReference type="EMBL" id="AOIA01000040">
    <property type="protein sequence ID" value="ELY63600.1"/>
    <property type="molecule type" value="Genomic_DNA"/>
</dbReference>
<evidence type="ECO:0000313" key="3">
    <source>
        <dbReference type="Proteomes" id="UP000011531"/>
    </source>
</evidence>
<feature type="coiled-coil region" evidence="1">
    <location>
        <begin position="189"/>
        <end position="216"/>
    </location>
</feature>
<evidence type="ECO:0000256" key="1">
    <source>
        <dbReference type="SAM" id="Coils"/>
    </source>
</evidence>
<evidence type="ECO:0000313" key="2">
    <source>
        <dbReference type="EMBL" id="ELY63600.1"/>
    </source>
</evidence>
<accession>L9XPB5</accession>
<dbReference type="Proteomes" id="UP000011531">
    <property type="component" value="Unassembled WGS sequence"/>
</dbReference>
<sequence>MVHRLVLKLKQTAIVPDDTDSLFELFVLFRFIATIEDLRESTPQFQTIATDRQEVARFDGDQEIVLYHDNSARDRNLSFTAVPDDDKDSQSRTDRVQRVAKEVAGNYFNKEYQDHTGRPDVIVLEIISGDGDHEYLIVEVKNSANEDTIRRGIKETLEYLAFLRLNEEYVFGRDDKEYFGSGWNGLLVVQDLKRETASLEEQAESEIKILQAAELENQLVQVLERKL</sequence>
<dbReference type="PATRIC" id="fig|1227498.3.peg.1431"/>
<gene>
    <name evidence="2" type="ORF">C492_06995</name>
</gene>
<keyword evidence="1" id="KW-0175">Coiled coil</keyword>
<proteinExistence type="predicted"/>
<reference evidence="2 3" key="1">
    <citation type="journal article" date="2014" name="PLoS Genet.">
        <title>Phylogenetically driven sequencing of extremely halophilic archaea reveals strategies for static and dynamic osmo-response.</title>
        <authorList>
            <person name="Becker E.A."/>
            <person name="Seitzer P.M."/>
            <person name="Tritt A."/>
            <person name="Larsen D."/>
            <person name="Krusor M."/>
            <person name="Yao A.I."/>
            <person name="Wu D."/>
            <person name="Madern D."/>
            <person name="Eisen J.A."/>
            <person name="Darling A.E."/>
            <person name="Facciotti M.T."/>
        </authorList>
    </citation>
    <scope>NUCLEOTIDE SEQUENCE [LARGE SCALE GENOMIC DNA]</scope>
    <source>
        <strain evidence="2 3">DSM 18795</strain>
    </source>
</reference>
<keyword evidence="3" id="KW-1185">Reference proteome</keyword>
<dbReference type="AlphaFoldDB" id="L9XPB5"/>
<organism evidence="2 3">
    <name type="scientific">Natronococcus jeotgali DSM 18795</name>
    <dbReference type="NCBI Taxonomy" id="1227498"/>
    <lineage>
        <taxon>Archaea</taxon>
        <taxon>Methanobacteriati</taxon>
        <taxon>Methanobacteriota</taxon>
        <taxon>Stenosarchaea group</taxon>
        <taxon>Halobacteria</taxon>
        <taxon>Halobacteriales</taxon>
        <taxon>Natrialbaceae</taxon>
        <taxon>Natronococcus</taxon>
    </lineage>
</organism>
<protein>
    <submittedName>
        <fullName evidence="2">Uncharacterized protein</fullName>
    </submittedName>
</protein>
<name>L9XPB5_9EURY</name>